<evidence type="ECO:0000256" key="3">
    <source>
        <dbReference type="ARBA" id="ARBA00022491"/>
    </source>
</evidence>
<proteinExistence type="inferred from homology"/>
<dbReference type="Proteomes" id="UP000436088">
    <property type="component" value="Unassembled WGS sequence"/>
</dbReference>
<dbReference type="GO" id="GO:0009734">
    <property type="term" value="P:auxin-activated signaling pathway"/>
    <property type="evidence" value="ECO:0007669"/>
    <property type="project" value="UniProtKB-UniRule"/>
</dbReference>
<evidence type="ECO:0000256" key="8">
    <source>
        <dbReference type="RuleBase" id="RU004549"/>
    </source>
</evidence>
<organism evidence="10 11">
    <name type="scientific">Hibiscus syriacus</name>
    <name type="common">Rose of Sharon</name>
    <dbReference type="NCBI Taxonomy" id="106335"/>
    <lineage>
        <taxon>Eukaryota</taxon>
        <taxon>Viridiplantae</taxon>
        <taxon>Streptophyta</taxon>
        <taxon>Embryophyta</taxon>
        <taxon>Tracheophyta</taxon>
        <taxon>Spermatophyta</taxon>
        <taxon>Magnoliopsida</taxon>
        <taxon>eudicotyledons</taxon>
        <taxon>Gunneridae</taxon>
        <taxon>Pentapetalae</taxon>
        <taxon>rosids</taxon>
        <taxon>malvids</taxon>
        <taxon>Malvales</taxon>
        <taxon>Malvaceae</taxon>
        <taxon>Malvoideae</taxon>
        <taxon>Hibiscus</taxon>
    </lineage>
</organism>
<comment type="subcellular location">
    <subcellularLocation>
        <location evidence="1 8">Nucleus</location>
    </subcellularLocation>
</comment>
<evidence type="ECO:0000256" key="4">
    <source>
        <dbReference type="ARBA" id="ARBA00023015"/>
    </source>
</evidence>
<evidence type="ECO:0000256" key="1">
    <source>
        <dbReference type="ARBA" id="ARBA00004123"/>
    </source>
</evidence>
<comment type="similarity">
    <text evidence="2 8">Belongs to the Aux/IAA family.</text>
</comment>
<evidence type="ECO:0000313" key="11">
    <source>
        <dbReference type="Proteomes" id="UP000436088"/>
    </source>
</evidence>
<comment type="subunit">
    <text evidence="8">Homodimers and heterodimers.</text>
</comment>
<dbReference type="GO" id="GO:0005634">
    <property type="term" value="C:nucleus"/>
    <property type="evidence" value="ECO:0007669"/>
    <property type="project" value="UniProtKB-SubCell"/>
</dbReference>
<feature type="domain" description="PB1" evidence="9">
    <location>
        <begin position="132"/>
        <end position="219"/>
    </location>
</feature>
<comment type="caution">
    <text evidence="10">The sequence shown here is derived from an EMBL/GenBank/DDBJ whole genome shotgun (WGS) entry which is preliminary data.</text>
</comment>
<name>A0A6A3CZA0_HIBSY</name>
<dbReference type="PANTHER" id="PTHR31734:SF44">
    <property type="entry name" value="AUXIN-RESPONSIVE PROTEIN"/>
    <property type="match status" value="1"/>
</dbReference>
<dbReference type="SUPFAM" id="SSF54277">
    <property type="entry name" value="CAD &amp; PB1 domains"/>
    <property type="match status" value="1"/>
</dbReference>
<dbReference type="AlphaFoldDB" id="A0A6A3CZA0"/>
<dbReference type="PROSITE" id="PS51745">
    <property type="entry name" value="PB1"/>
    <property type="match status" value="1"/>
</dbReference>
<keyword evidence="3 8" id="KW-0678">Repressor</keyword>
<keyword evidence="7 8" id="KW-0927">Auxin signaling pathway</keyword>
<dbReference type="InterPro" id="IPR003311">
    <property type="entry name" value="AUX_IAA"/>
</dbReference>
<evidence type="ECO:0000256" key="5">
    <source>
        <dbReference type="ARBA" id="ARBA00023163"/>
    </source>
</evidence>
<dbReference type="InterPro" id="IPR033389">
    <property type="entry name" value="AUX/IAA_dom"/>
</dbReference>
<evidence type="ECO:0000256" key="2">
    <source>
        <dbReference type="ARBA" id="ARBA00006728"/>
    </source>
</evidence>
<evidence type="ECO:0000313" key="10">
    <source>
        <dbReference type="EMBL" id="KAE8732582.1"/>
    </source>
</evidence>
<evidence type="ECO:0000256" key="7">
    <source>
        <dbReference type="ARBA" id="ARBA00023294"/>
    </source>
</evidence>
<keyword evidence="6 8" id="KW-0539">Nucleus</keyword>
<evidence type="ECO:0000256" key="6">
    <source>
        <dbReference type="ARBA" id="ARBA00023242"/>
    </source>
</evidence>
<dbReference type="PANTHER" id="PTHR31734">
    <property type="entry name" value="AUXIN-RESPONSIVE PROTEIN IAA17"/>
    <property type="match status" value="1"/>
</dbReference>
<comment type="function">
    <text evidence="8">Aux/IAA proteins are short-lived transcriptional factors that function as repressors of early auxin response genes at low auxin concentrations.</text>
</comment>
<evidence type="ECO:0000259" key="9">
    <source>
        <dbReference type="PROSITE" id="PS51745"/>
    </source>
</evidence>
<dbReference type="InterPro" id="IPR053793">
    <property type="entry name" value="PB1-like"/>
</dbReference>
<dbReference type="Pfam" id="PF02309">
    <property type="entry name" value="AUX_IAA"/>
    <property type="match status" value="2"/>
</dbReference>
<keyword evidence="5 8" id="KW-0804">Transcription</keyword>
<keyword evidence="11" id="KW-1185">Reference proteome</keyword>
<reference evidence="10" key="1">
    <citation type="submission" date="2019-09" db="EMBL/GenBank/DDBJ databases">
        <title>Draft genome information of white flower Hibiscus syriacus.</title>
        <authorList>
            <person name="Kim Y.-M."/>
        </authorList>
    </citation>
    <scope>NUCLEOTIDE SEQUENCE [LARGE SCALE GENOMIC DNA]</scope>
    <source>
        <strain evidence="10">YM2019G1</strain>
    </source>
</reference>
<accession>A0A6A3CZA0</accession>
<gene>
    <name evidence="10" type="ORF">F3Y22_tig00001825pilonHSYRG00127</name>
</gene>
<dbReference type="EMBL" id="VEPZ02000142">
    <property type="protein sequence ID" value="KAE8732582.1"/>
    <property type="molecule type" value="Genomic_DNA"/>
</dbReference>
<dbReference type="Gene3D" id="3.10.20.90">
    <property type="entry name" value="Phosphatidylinositol 3-kinase Catalytic Subunit, Chain A, domain 1"/>
    <property type="match status" value="1"/>
</dbReference>
<protein>
    <recommendedName>
        <fullName evidence="8">Auxin-responsive protein</fullName>
    </recommendedName>
</protein>
<dbReference type="GO" id="GO:0006355">
    <property type="term" value="P:regulation of DNA-templated transcription"/>
    <property type="evidence" value="ECO:0007669"/>
    <property type="project" value="InterPro"/>
</dbReference>
<sequence length="241" mass="27720">MPNMELQLGLVLPTPNIIKGLDLNNLGLDQLKQTGGFSDKSKRSFEQAFGNFKQECNTKTLLLWSGQPNEEEDHKDQKNTTFSTIDENDEEEVDQVVGWPPIKTWRKKIFQQQNGVGGIENNRVADKENGRSIYVKAKMEGVAITRKVDIRVYLSYQTLTNSLITMFAEDKKCADDDYTRYILTYQDKEGDWLIAGDIPWQEIGFSYYKQCLQITKFYQECAAAEDNKEPGLKHRICSRLL</sequence>
<keyword evidence="4 8" id="KW-0805">Transcription regulation</keyword>